<accession>A0A4U9W660</accession>
<organism evidence="1">
    <name type="scientific">Serratia fonticola</name>
    <dbReference type="NCBI Taxonomy" id="47917"/>
    <lineage>
        <taxon>Bacteria</taxon>
        <taxon>Pseudomonadati</taxon>
        <taxon>Pseudomonadota</taxon>
        <taxon>Gammaproteobacteria</taxon>
        <taxon>Enterobacterales</taxon>
        <taxon>Yersiniaceae</taxon>
        <taxon>Serratia</taxon>
    </lineage>
</organism>
<sequence>MTFTQTMKWLRKYNLDNQSMPKVSDEMLQGYKPMFAAANQLPLWEYMHNAWLFYQQKDYARSPKAIQLRHSWQRTISSRSANRSLRRCSGDAGKLAGCRSPLASSAWHEACPYQQQYLQQMLTPPWCRKIKLPLFLPLTANQ</sequence>
<gene>
    <name evidence="1" type="ORF">NCTC12965_06684</name>
</gene>
<protein>
    <submittedName>
        <fullName evidence="1">Uncharacterized protein</fullName>
    </submittedName>
</protein>
<proteinExistence type="predicted"/>
<dbReference type="AlphaFoldDB" id="A0A4U9W660"/>
<dbReference type="EMBL" id="CABEEZ010000133">
    <property type="protein sequence ID" value="VTR54239.1"/>
    <property type="molecule type" value="Genomic_DNA"/>
</dbReference>
<reference evidence="1" key="1">
    <citation type="submission" date="2019-05" db="EMBL/GenBank/DDBJ databases">
        <authorList>
            <consortium name="Pathogen Informatics"/>
        </authorList>
    </citation>
    <scope>NUCLEOTIDE SEQUENCE [LARGE SCALE GENOMIC DNA]</scope>
    <source>
        <strain evidence="1">NCTC12965</strain>
    </source>
</reference>
<evidence type="ECO:0000313" key="1">
    <source>
        <dbReference type="EMBL" id="VTR54239.1"/>
    </source>
</evidence>
<name>A0A4U9W660_SERFO</name>